<accession>A0A0N0RT71</accession>
<reference evidence="3 4" key="1">
    <citation type="submission" date="2015-07" db="EMBL/GenBank/DDBJ databases">
        <title>The genome of the fungus Escovopsis weberi, a specialized disease agent of ant agriculture.</title>
        <authorList>
            <person name="de Man T.J."/>
            <person name="Stajich J.E."/>
            <person name="Kubicek C.P."/>
            <person name="Chenthamara K."/>
            <person name="Atanasova L."/>
            <person name="Druzhinina I.S."/>
            <person name="Birnbaum S."/>
            <person name="Barribeau S.M."/>
            <person name="Teiling C."/>
            <person name="Suen G."/>
            <person name="Currie C."/>
            <person name="Gerardo N.M."/>
        </authorList>
    </citation>
    <scope>NUCLEOTIDE SEQUENCE [LARGE SCALE GENOMIC DNA]</scope>
</reference>
<keyword evidence="1" id="KW-0175">Coiled coil</keyword>
<comment type="caution">
    <text evidence="3">The sequence shown here is derived from an EMBL/GenBank/DDBJ whole genome shotgun (WGS) entry which is preliminary data.</text>
</comment>
<dbReference type="OrthoDB" id="2830640at2759"/>
<keyword evidence="4" id="KW-1185">Reference proteome</keyword>
<dbReference type="AlphaFoldDB" id="A0A0N0RT71"/>
<evidence type="ECO:0000313" key="3">
    <source>
        <dbReference type="EMBL" id="KOS18329.1"/>
    </source>
</evidence>
<evidence type="ECO:0000256" key="1">
    <source>
        <dbReference type="SAM" id="Coils"/>
    </source>
</evidence>
<dbReference type="STRING" id="150374.A0A0N0RT71"/>
<sequence>MDDYMFAEFVGECKVVQELTSYLEIFNYTNPHYDTVEEHALSDDEFENFLNRRGAFAPPERMPADVRLLSGVRLVVQKGASDKDTFSPRCISLPKDRYASMMKTLDLPLRAIETSAVVGPFFWCGYDQNDENPHLQILHRKSDVRKKGKTRGWEIMLSYSFKTAITTGFVKGTESSDIIKALAHLTGCARQVGHPMLLSTIILTYDLSPINDQKQREARDWLRRLENAVSMRDEVDQGEQYNSDLLVQVDGLNRDLVECHSHVMWKRPQAYFELVLEMEVCLNRFKTFWPMAHRRDMSREEAAHRQDIDKLHRSMVARMEFYKVKLKGLENYIHTTLERLKVQREALYNIMTQREARLNLQIADEASVSAWVWVYFAMTIPITFFFVAAWIWYDRQRKVKDERDEKELQEEIDNMEKDIMATMRRKTMSRAHTWNTALSMGGAPV</sequence>
<keyword evidence="2" id="KW-1133">Transmembrane helix</keyword>
<evidence type="ECO:0000313" key="4">
    <source>
        <dbReference type="Proteomes" id="UP000053831"/>
    </source>
</evidence>
<dbReference type="EMBL" id="LGSR01000022">
    <property type="protein sequence ID" value="KOS18329.1"/>
    <property type="molecule type" value="Genomic_DNA"/>
</dbReference>
<keyword evidence="2" id="KW-0812">Transmembrane</keyword>
<dbReference type="Proteomes" id="UP000053831">
    <property type="component" value="Unassembled WGS sequence"/>
</dbReference>
<keyword evidence="2" id="KW-0472">Membrane</keyword>
<evidence type="ECO:0000256" key="2">
    <source>
        <dbReference type="SAM" id="Phobius"/>
    </source>
</evidence>
<organism evidence="3 4">
    <name type="scientific">Escovopsis weberi</name>
    <dbReference type="NCBI Taxonomy" id="150374"/>
    <lineage>
        <taxon>Eukaryota</taxon>
        <taxon>Fungi</taxon>
        <taxon>Dikarya</taxon>
        <taxon>Ascomycota</taxon>
        <taxon>Pezizomycotina</taxon>
        <taxon>Sordariomycetes</taxon>
        <taxon>Hypocreomycetidae</taxon>
        <taxon>Hypocreales</taxon>
        <taxon>Hypocreaceae</taxon>
        <taxon>Escovopsis</taxon>
    </lineage>
</organism>
<feature type="transmembrane region" description="Helical" evidence="2">
    <location>
        <begin position="370"/>
        <end position="393"/>
    </location>
</feature>
<proteinExistence type="predicted"/>
<name>A0A0N0RT71_ESCWE</name>
<gene>
    <name evidence="3" type="ORF">ESCO_002490</name>
</gene>
<feature type="coiled-coil region" evidence="1">
    <location>
        <begin position="398"/>
        <end position="425"/>
    </location>
</feature>
<protein>
    <submittedName>
        <fullName evidence="3">Uncharacterized protein</fullName>
    </submittedName>
</protein>